<reference evidence="2 3" key="1">
    <citation type="submission" date="2012-11" db="EMBL/GenBank/DDBJ databases">
        <title>Genome assembly of Thiorhodococcus sp. AK35.</title>
        <authorList>
            <person name="Nupur N."/>
            <person name="Khatri I."/>
            <person name="Subramanian S."/>
            <person name="Pinnaka A."/>
        </authorList>
    </citation>
    <scope>NUCLEOTIDE SEQUENCE [LARGE SCALE GENOMIC DNA]</scope>
    <source>
        <strain evidence="2 3">AK35</strain>
    </source>
</reference>
<keyword evidence="3" id="KW-1185">Reference proteome</keyword>
<keyword evidence="1" id="KW-1133">Transmembrane helix</keyword>
<name>W9V803_9GAMM</name>
<evidence type="ECO:0000313" key="3">
    <source>
        <dbReference type="Proteomes" id="UP000019460"/>
    </source>
</evidence>
<feature type="transmembrane region" description="Helical" evidence="1">
    <location>
        <begin position="31"/>
        <end position="51"/>
    </location>
</feature>
<evidence type="ECO:0000313" key="2">
    <source>
        <dbReference type="EMBL" id="EXJ15708.1"/>
    </source>
</evidence>
<sequence>MNTRFDFIYRFIVFIKSFFQLINRLSMITKLFFHIFKIFILFITNFFQLFADCFNFLYHREHCFNSSSH</sequence>
<dbReference type="Proteomes" id="UP000019460">
    <property type="component" value="Unassembled WGS sequence"/>
</dbReference>
<comment type="caution">
    <text evidence="2">The sequence shown here is derived from an EMBL/GenBank/DDBJ whole genome shotgun (WGS) entry which is preliminary data.</text>
</comment>
<gene>
    <name evidence="2" type="ORF">D779_1096</name>
</gene>
<organism evidence="2 3">
    <name type="scientific">Imhoffiella purpurea</name>
    <dbReference type="NCBI Taxonomy" id="1249627"/>
    <lineage>
        <taxon>Bacteria</taxon>
        <taxon>Pseudomonadati</taxon>
        <taxon>Pseudomonadota</taxon>
        <taxon>Gammaproteobacteria</taxon>
        <taxon>Chromatiales</taxon>
        <taxon>Chromatiaceae</taxon>
        <taxon>Imhoffiella</taxon>
    </lineage>
</organism>
<dbReference type="AlphaFoldDB" id="W9V803"/>
<accession>W9V803</accession>
<keyword evidence="1" id="KW-0472">Membrane</keyword>
<dbReference type="EMBL" id="AONC01000022">
    <property type="protein sequence ID" value="EXJ15708.1"/>
    <property type="molecule type" value="Genomic_DNA"/>
</dbReference>
<protein>
    <submittedName>
        <fullName evidence="2">Uncharacterized protein</fullName>
    </submittedName>
</protein>
<keyword evidence="1" id="KW-0812">Transmembrane</keyword>
<evidence type="ECO:0000256" key="1">
    <source>
        <dbReference type="SAM" id="Phobius"/>
    </source>
</evidence>
<proteinExistence type="predicted"/>